<evidence type="ECO:0000313" key="2">
    <source>
        <dbReference type="Proteomes" id="UP001589627"/>
    </source>
</evidence>
<proteinExistence type="predicted"/>
<dbReference type="Gene3D" id="2.70.98.10">
    <property type="match status" value="1"/>
</dbReference>
<keyword evidence="2" id="KW-1185">Reference proteome</keyword>
<dbReference type="InterPro" id="IPR014718">
    <property type="entry name" value="GH-type_carb-bd"/>
</dbReference>
<sequence>MYRRNWRCRIHEITLAGLRAIVLENELLRVTVLADKGGDVVEFCHKPRDVDFAWLAPRGLRDPRDVAGGAADDAALFHDQYEGGWQEVFPNGGAPSTYRGAALAQHGEVAGLPWDAVIVDDDPDQVAVRLTVRTRRLPFRLAKTFRLVSGEPTLVLEEELRNESGVDLDAMWGHHIVFGAPFLRPGAKIRMPEGVRVIPHETAINPPERRVREAGPWPMPDGTTDLGVVPEPGTPSDIVYLTGFAEGWYEIADALRVEWDAKVLPYVWMWQELGAWRDYPWWGEAYVVGLEPFSSFPTNGLAEAVENGSALRVPAGGDRTLSLRATVLEER</sequence>
<dbReference type="Pfam" id="PF14486">
    <property type="entry name" value="DUF4432"/>
    <property type="match status" value="1"/>
</dbReference>
<organism evidence="1 2">
    <name type="scientific">Actinoallomurus acaciae</name>
    <dbReference type="NCBI Taxonomy" id="502577"/>
    <lineage>
        <taxon>Bacteria</taxon>
        <taxon>Bacillati</taxon>
        <taxon>Actinomycetota</taxon>
        <taxon>Actinomycetes</taxon>
        <taxon>Streptosporangiales</taxon>
        <taxon>Thermomonosporaceae</taxon>
        <taxon>Actinoallomurus</taxon>
    </lineage>
</organism>
<dbReference type="RefSeq" id="WP_378203216.1">
    <property type="nucleotide sequence ID" value="NZ_JBHLZP010000124.1"/>
</dbReference>
<reference evidence="1 2" key="1">
    <citation type="submission" date="2024-09" db="EMBL/GenBank/DDBJ databases">
        <authorList>
            <person name="Sun Q."/>
            <person name="Mori K."/>
        </authorList>
    </citation>
    <scope>NUCLEOTIDE SEQUENCE [LARGE SCALE GENOMIC DNA]</scope>
    <source>
        <strain evidence="1 2">TBRC 0563</strain>
    </source>
</reference>
<dbReference type="Proteomes" id="UP001589627">
    <property type="component" value="Unassembled WGS sequence"/>
</dbReference>
<dbReference type="InterPro" id="IPR011013">
    <property type="entry name" value="Gal_mutarotase_sf_dom"/>
</dbReference>
<dbReference type="EMBL" id="JBHLZP010000124">
    <property type="protein sequence ID" value="MFB9834159.1"/>
    <property type="molecule type" value="Genomic_DNA"/>
</dbReference>
<dbReference type="SUPFAM" id="SSF74650">
    <property type="entry name" value="Galactose mutarotase-like"/>
    <property type="match status" value="1"/>
</dbReference>
<dbReference type="InterPro" id="IPR027839">
    <property type="entry name" value="DUF4432"/>
</dbReference>
<comment type="caution">
    <text evidence="1">The sequence shown here is derived from an EMBL/GenBank/DDBJ whole genome shotgun (WGS) entry which is preliminary data.</text>
</comment>
<accession>A0ABV5YGI8</accession>
<gene>
    <name evidence="1" type="ORF">ACFFNX_18405</name>
</gene>
<name>A0ABV5YGI8_9ACTN</name>
<protein>
    <submittedName>
        <fullName evidence="1">DUF4432 family protein</fullName>
    </submittedName>
</protein>
<evidence type="ECO:0000313" key="1">
    <source>
        <dbReference type="EMBL" id="MFB9834159.1"/>
    </source>
</evidence>